<name>A0ABP4E090_9ACTN</name>
<keyword evidence="5" id="KW-0862">Zinc</keyword>
<dbReference type="Proteomes" id="UP001499987">
    <property type="component" value="Unassembled WGS sequence"/>
</dbReference>
<evidence type="ECO:0000256" key="7">
    <source>
        <dbReference type="ARBA" id="ARBA00023285"/>
    </source>
</evidence>
<keyword evidence="7" id="KW-0170">Cobalt</keyword>
<dbReference type="SUPFAM" id="SSF53187">
    <property type="entry name" value="Zn-dependent exopeptidases"/>
    <property type="match status" value="1"/>
</dbReference>
<organism evidence="9 10">
    <name type="scientific">Kitasatospora arboriphila</name>
    <dbReference type="NCBI Taxonomy" id="258052"/>
    <lineage>
        <taxon>Bacteria</taxon>
        <taxon>Bacillati</taxon>
        <taxon>Actinomycetota</taxon>
        <taxon>Actinomycetes</taxon>
        <taxon>Kitasatosporales</taxon>
        <taxon>Streptomycetaceae</taxon>
        <taxon>Kitasatospora</taxon>
    </lineage>
</organism>
<sequence>MTPAEADAAVELLESALAVPSPSGEEHPLAVHLAARMREAGLTASIDAAGNVIGETEPRPGPTVMLVGHLDTVPGELPVRRTGGVITGRGAVDAKGPLAAMISAVAAEADFPGRLVVAGVVEEETPRSRGAVHLGRTRPVPDALIVGEPGGWQGVVLGYKGKLDLRYRVTRAATHPSNPEPKATEVAAAFWQHLLDLLGPDAGHASFGTPGATLVAMHGDAAAAALEIGVRTPVGFDIPAFTAALRERADGGTLDVLNAVGAVLSPRTDPVVRALTAGVRAAGGTPRPTRKTGTSDMNTLAEVWDVPMATYGPGDSALDHSDDEHIAVDDYLRGIAVLRTALRHLAALPPRAAAPATGPAAADTRPDRPDTHPAAPAARQPEGVLR</sequence>
<evidence type="ECO:0000256" key="2">
    <source>
        <dbReference type="ARBA" id="ARBA00022605"/>
    </source>
</evidence>
<evidence type="ECO:0000256" key="1">
    <source>
        <dbReference type="ARBA" id="ARBA00022490"/>
    </source>
</evidence>
<accession>A0ABP4E090</accession>
<dbReference type="InterPro" id="IPR001261">
    <property type="entry name" value="ArgE/DapE_CS"/>
</dbReference>
<evidence type="ECO:0000256" key="4">
    <source>
        <dbReference type="ARBA" id="ARBA00022801"/>
    </source>
</evidence>
<dbReference type="HAMAP" id="MF_01120">
    <property type="entry name" value="LysK"/>
    <property type="match status" value="1"/>
</dbReference>
<evidence type="ECO:0000256" key="5">
    <source>
        <dbReference type="ARBA" id="ARBA00022833"/>
    </source>
</evidence>
<feature type="compositionally biased region" description="Low complexity" evidence="8">
    <location>
        <begin position="350"/>
        <end position="363"/>
    </location>
</feature>
<protein>
    <submittedName>
        <fullName evidence="9">[LysW]-lysine hydrolase</fullName>
    </submittedName>
</protein>
<dbReference type="EMBL" id="BAAALD010000022">
    <property type="protein sequence ID" value="GAA1083391.1"/>
    <property type="molecule type" value="Genomic_DNA"/>
</dbReference>
<comment type="caution">
    <text evidence="9">The sequence shown here is derived from an EMBL/GenBank/DDBJ whole genome shotgun (WGS) entry which is preliminary data.</text>
</comment>
<keyword evidence="3" id="KW-0479">Metal-binding</keyword>
<dbReference type="Gene3D" id="3.40.630.10">
    <property type="entry name" value="Zn peptidases"/>
    <property type="match status" value="1"/>
</dbReference>
<evidence type="ECO:0000256" key="6">
    <source>
        <dbReference type="ARBA" id="ARBA00023154"/>
    </source>
</evidence>
<dbReference type="GO" id="GO:0016787">
    <property type="term" value="F:hydrolase activity"/>
    <property type="evidence" value="ECO:0007669"/>
    <property type="project" value="UniProtKB-KW"/>
</dbReference>
<reference evidence="10" key="1">
    <citation type="journal article" date="2019" name="Int. J. Syst. Evol. Microbiol.">
        <title>The Global Catalogue of Microorganisms (GCM) 10K type strain sequencing project: providing services to taxonomists for standard genome sequencing and annotation.</title>
        <authorList>
            <consortium name="The Broad Institute Genomics Platform"/>
            <consortium name="The Broad Institute Genome Sequencing Center for Infectious Disease"/>
            <person name="Wu L."/>
            <person name="Ma J."/>
        </authorList>
    </citation>
    <scope>NUCLEOTIDE SEQUENCE [LARGE SCALE GENOMIC DNA]</scope>
    <source>
        <strain evidence="10">JCM 13002</strain>
    </source>
</reference>
<dbReference type="PROSITE" id="PS00758">
    <property type="entry name" value="ARGE_DAPE_CPG2_1"/>
    <property type="match status" value="1"/>
</dbReference>
<dbReference type="Pfam" id="PF01546">
    <property type="entry name" value="Peptidase_M20"/>
    <property type="match status" value="1"/>
</dbReference>
<evidence type="ECO:0000313" key="10">
    <source>
        <dbReference type="Proteomes" id="UP001499987"/>
    </source>
</evidence>
<evidence type="ECO:0000256" key="8">
    <source>
        <dbReference type="SAM" id="MobiDB-lite"/>
    </source>
</evidence>
<dbReference type="Gene3D" id="3.30.70.360">
    <property type="match status" value="1"/>
</dbReference>
<dbReference type="InterPro" id="IPR002933">
    <property type="entry name" value="Peptidase_M20"/>
</dbReference>
<evidence type="ECO:0000313" key="9">
    <source>
        <dbReference type="EMBL" id="GAA1083391.1"/>
    </source>
</evidence>
<dbReference type="NCBIfam" id="TIGR01902">
    <property type="entry name" value="dapE-lys-deAc"/>
    <property type="match status" value="1"/>
</dbReference>
<dbReference type="InterPro" id="IPR010175">
    <property type="entry name" value="LysK"/>
</dbReference>
<dbReference type="PANTHER" id="PTHR43808">
    <property type="entry name" value="ACETYLORNITHINE DEACETYLASE"/>
    <property type="match status" value="1"/>
</dbReference>
<keyword evidence="2" id="KW-0028">Amino-acid biosynthesis</keyword>
<keyword evidence="1" id="KW-0963">Cytoplasm</keyword>
<dbReference type="InterPro" id="IPR050072">
    <property type="entry name" value="Peptidase_M20A"/>
</dbReference>
<evidence type="ECO:0000256" key="3">
    <source>
        <dbReference type="ARBA" id="ARBA00022723"/>
    </source>
</evidence>
<keyword evidence="10" id="KW-1185">Reference proteome</keyword>
<gene>
    <name evidence="9" type="ORF">GCM10009663_28310</name>
</gene>
<dbReference type="PANTHER" id="PTHR43808:SF28">
    <property type="entry name" value="[LYSW]-LYSINE_[LYSW]-ORNITHINE HYDROLASE"/>
    <property type="match status" value="1"/>
</dbReference>
<dbReference type="RefSeq" id="WP_344623936.1">
    <property type="nucleotide sequence ID" value="NZ_BAAALD010000022.1"/>
</dbReference>
<feature type="region of interest" description="Disordered" evidence="8">
    <location>
        <begin position="350"/>
        <end position="386"/>
    </location>
</feature>
<keyword evidence="6" id="KW-0457">Lysine biosynthesis</keyword>
<keyword evidence="4 9" id="KW-0378">Hydrolase</keyword>
<proteinExistence type="inferred from homology"/>